<evidence type="ECO:0000256" key="2">
    <source>
        <dbReference type="SAM" id="MobiDB-lite"/>
    </source>
</evidence>
<feature type="compositionally biased region" description="Basic and acidic residues" evidence="2">
    <location>
        <begin position="95"/>
        <end position="110"/>
    </location>
</feature>
<dbReference type="RefSeq" id="WP_005477029.1">
    <property type="nucleotide sequence ID" value="NZ_KB405062.1"/>
</dbReference>
<protein>
    <recommendedName>
        <fullName evidence="3">VOC domain-containing protein</fullName>
    </recommendedName>
</protein>
<evidence type="ECO:0000313" key="4">
    <source>
        <dbReference type="EMBL" id="EMF56503.1"/>
    </source>
</evidence>
<dbReference type="PANTHER" id="PTHR43048:SF6">
    <property type="entry name" value="BLR8189 PROTEIN"/>
    <property type="match status" value="1"/>
</dbReference>
<dbReference type="PANTHER" id="PTHR43048">
    <property type="entry name" value="METHYLMALONYL-COA EPIMERASE"/>
    <property type="match status" value="1"/>
</dbReference>
<dbReference type="Gene3D" id="3.10.180.10">
    <property type="entry name" value="2,3-Dihydroxybiphenyl 1,2-Dioxygenase, domain 1"/>
    <property type="match status" value="1"/>
</dbReference>
<name>M3F4J8_9ACTN</name>
<keyword evidence="1" id="KW-0479">Metal-binding</keyword>
<evidence type="ECO:0000256" key="1">
    <source>
        <dbReference type="ARBA" id="ARBA00022723"/>
    </source>
</evidence>
<dbReference type="Pfam" id="PF13669">
    <property type="entry name" value="Glyoxalase_4"/>
    <property type="match status" value="1"/>
</dbReference>
<organism evidence="4 5">
    <name type="scientific">Streptomyces bottropensis ATCC 25435</name>
    <dbReference type="NCBI Taxonomy" id="1054862"/>
    <lineage>
        <taxon>Bacteria</taxon>
        <taxon>Bacillati</taxon>
        <taxon>Actinomycetota</taxon>
        <taxon>Actinomycetes</taxon>
        <taxon>Kitasatosporales</taxon>
        <taxon>Streptomycetaceae</taxon>
        <taxon>Streptomyces</taxon>
    </lineage>
</organism>
<dbReference type="GeneID" id="96268625"/>
<gene>
    <name evidence="4" type="ORF">SBD_2064</name>
</gene>
<feature type="domain" description="VOC" evidence="3">
    <location>
        <begin position="133"/>
        <end position="277"/>
    </location>
</feature>
<dbReference type="InterPro" id="IPR051785">
    <property type="entry name" value="MMCE/EMCE_epimerase"/>
</dbReference>
<dbReference type="GO" id="GO:0046872">
    <property type="term" value="F:metal ion binding"/>
    <property type="evidence" value="ECO:0007669"/>
    <property type="project" value="UniProtKB-KW"/>
</dbReference>
<evidence type="ECO:0000259" key="3">
    <source>
        <dbReference type="PROSITE" id="PS51819"/>
    </source>
</evidence>
<dbReference type="SUPFAM" id="SSF54593">
    <property type="entry name" value="Glyoxalase/Bleomycin resistance protein/Dihydroxybiphenyl dioxygenase"/>
    <property type="match status" value="1"/>
</dbReference>
<sequence length="313" mass="34088">MLWSEVQVMDVTTVKAGAIGPFLDPDCLELVLCGSGSVRFSLDGTYEVALLTGQMMLVAPTDTPVRSTAGRHGAELIRIRVLPDAVRGRIPSRRPGLERPGDRGARDRAPGRGLLNIGEINASKGMGIPTARNVDHIALTVPDLESACRFFVTHLGATLLYVEGPISRGKWMREHLNVHRDATCHLALLRIGPTCNLELFEYQSPDQDTAHPRNSDIGGHHLALYVDDIDAAFAYLQTVEGVVCQGTPQFISEGPIAGSRWVYFTTPWGLQMELCSPGYHMPYEQRAVARRYGPHPGPWSAGDAAAGRREVSG</sequence>
<dbReference type="InterPro" id="IPR037523">
    <property type="entry name" value="VOC_core"/>
</dbReference>
<reference evidence="5" key="1">
    <citation type="journal article" date="2013" name="Genome Announc.">
        <title>Draft Genome Sequence of Streptomyces bottropensis ATCC 25435, a Bottromycin-Producing Actinomycete.</title>
        <authorList>
            <person name="Zhang H."/>
            <person name="Zhou W."/>
            <person name="Zhuang Y."/>
            <person name="Liang X."/>
            <person name="Liu T."/>
        </authorList>
    </citation>
    <scope>NUCLEOTIDE SEQUENCE [LARGE SCALE GENOMIC DNA]</scope>
    <source>
        <strain evidence="5">ATCC 25435</strain>
    </source>
</reference>
<dbReference type="Proteomes" id="UP000030760">
    <property type="component" value="Unassembled WGS sequence"/>
</dbReference>
<evidence type="ECO:0000313" key="5">
    <source>
        <dbReference type="Proteomes" id="UP000030760"/>
    </source>
</evidence>
<feature type="region of interest" description="Disordered" evidence="2">
    <location>
        <begin position="90"/>
        <end position="110"/>
    </location>
</feature>
<dbReference type="GO" id="GO:0004493">
    <property type="term" value="F:methylmalonyl-CoA epimerase activity"/>
    <property type="evidence" value="ECO:0007669"/>
    <property type="project" value="TreeGrafter"/>
</dbReference>
<accession>M3F4J8</accession>
<dbReference type="AlphaFoldDB" id="M3F4J8"/>
<dbReference type="EMBL" id="KB405062">
    <property type="protein sequence ID" value="EMF56503.1"/>
    <property type="molecule type" value="Genomic_DNA"/>
</dbReference>
<dbReference type="InterPro" id="IPR029068">
    <property type="entry name" value="Glyas_Bleomycin-R_OHBP_Dase"/>
</dbReference>
<proteinExistence type="predicted"/>
<dbReference type="GO" id="GO:0046491">
    <property type="term" value="P:L-methylmalonyl-CoA metabolic process"/>
    <property type="evidence" value="ECO:0007669"/>
    <property type="project" value="TreeGrafter"/>
</dbReference>
<dbReference type="PROSITE" id="PS51819">
    <property type="entry name" value="VOC"/>
    <property type="match status" value="1"/>
</dbReference>